<keyword evidence="5" id="KW-0547">Nucleotide-binding</keyword>
<dbReference type="InterPro" id="IPR027417">
    <property type="entry name" value="P-loop_NTPase"/>
</dbReference>
<evidence type="ECO:0000256" key="3">
    <source>
        <dbReference type="ARBA" id="ARBA00022448"/>
    </source>
</evidence>
<evidence type="ECO:0000313" key="9">
    <source>
        <dbReference type="EMBL" id="MEI9401744.1"/>
    </source>
</evidence>
<evidence type="ECO:0000256" key="6">
    <source>
        <dbReference type="ARBA" id="ARBA00022840"/>
    </source>
</evidence>
<dbReference type="PANTHER" id="PTHR43297:SF2">
    <property type="entry name" value="DIPEPTIDE TRANSPORT ATP-BINDING PROTEIN DPPD"/>
    <property type="match status" value="1"/>
</dbReference>
<comment type="subcellular location">
    <subcellularLocation>
        <location evidence="1">Cell inner membrane</location>
        <topology evidence="1">Peripheral membrane protein</topology>
    </subcellularLocation>
</comment>
<comment type="similarity">
    <text evidence="2">Belongs to the ABC transporter superfamily.</text>
</comment>
<dbReference type="PROSITE" id="PS50893">
    <property type="entry name" value="ABC_TRANSPORTER_2"/>
    <property type="match status" value="1"/>
</dbReference>
<keyword evidence="10" id="KW-1185">Reference proteome</keyword>
<keyword evidence="6 9" id="KW-0067">ATP-binding</keyword>
<dbReference type="NCBIfam" id="TIGR01727">
    <property type="entry name" value="oligo_HPY"/>
    <property type="match status" value="1"/>
</dbReference>
<evidence type="ECO:0000256" key="2">
    <source>
        <dbReference type="ARBA" id="ARBA00005417"/>
    </source>
</evidence>
<dbReference type="EMBL" id="JAPYKO010000003">
    <property type="protein sequence ID" value="MEI9401744.1"/>
    <property type="molecule type" value="Genomic_DNA"/>
</dbReference>
<proteinExistence type="inferred from homology"/>
<dbReference type="InterPro" id="IPR003593">
    <property type="entry name" value="AAA+_ATPase"/>
</dbReference>
<dbReference type="Pfam" id="PF08352">
    <property type="entry name" value="oligo_HPY"/>
    <property type="match status" value="1"/>
</dbReference>
<reference evidence="9 10" key="1">
    <citation type="submission" date="2022-12" db="EMBL/GenBank/DDBJ databases">
        <authorList>
            <person name="Muema E."/>
        </authorList>
    </citation>
    <scope>NUCLEOTIDE SEQUENCE [LARGE SCALE GENOMIC DNA]</scope>
    <source>
        <strain evidence="10">1330</strain>
    </source>
</reference>
<gene>
    <name evidence="9" type="ORF">O7A05_06030</name>
</gene>
<dbReference type="InterPro" id="IPR013563">
    <property type="entry name" value="Oligopep_ABC_C"/>
</dbReference>
<dbReference type="InterPro" id="IPR003439">
    <property type="entry name" value="ABC_transporter-like_ATP-bd"/>
</dbReference>
<keyword evidence="3" id="KW-0813">Transport</keyword>
<protein>
    <submittedName>
        <fullName evidence="9">ABC transporter ATP-binding protein</fullName>
    </submittedName>
</protein>
<evidence type="ECO:0000256" key="5">
    <source>
        <dbReference type="ARBA" id="ARBA00022741"/>
    </source>
</evidence>
<accession>A0ABU8K7Q5</accession>
<keyword evidence="4" id="KW-1003">Cell membrane</keyword>
<dbReference type="RefSeq" id="WP_337092073.1">
    <property type="nucleotide sequence ID" value="NZ_JAPYKO010000003.1"/>
</dbReference>
<dbReference type="SUPFAM" id="SSF52540">
    <property type="entry name" value="P-loop containing nucleoside triphosphate hydrolases"/>
    <property type="match status" value="1"/>
</dbReference>
<evidence type="ECO:0000313" key="10">
    <source>
        <dbReference type="Proteomes" id="UP001366503"/>
    </source>
</evidence>
<dbReference type="Gene3D" id="3.40.50.300">
    <property type="entry name" value="P-loop containing nucleotide triphosphate hydrolases"/>
    <property type="match status" value="1"/>
</dbReference>
<keyword evidence="7" id="KW-0472">Membrane</keyword>
<name>A0ABU8K7Q5_9HYPH</name>
<dbReference type="GO" id="GO:0005524">
    <property type="term" value="F:ATP binding"/>
    <property type="evidence" value="ECO:0007669"/>
    <property type="project" value="UniProtKB-KW"/>
</dbReference>
<dbReference type="InterPro" id="IPR050388">
    <property type="entry name" value="ABC_Ni/Peptide_Import"/>
</dbReference>
<evidence type="ECO:0000256" key="1">
    <source>
        <dbReference type="ARBA" id="ARBA00004417"/>
    </source>
</evidence>
<dbReference type="Pfam" id="PF00005">
    <property type="entry name" value="ABC_tran"/>
    <property type="match status" value="1"/>
</dbReference>
<dbReference type="CDD" id="cd03257">
    <property type="entry name" value="ABC_NikE_OppD_transporters"/>
    <property type="match status" value="1"/>
</dbReference>
<organism evidence="9 10">
    <name type="scientific">Mesorhizobium argentiipisi</name>
    <dbReference type="NCBI Taxonomy" id="3015175"/>
    <lineage>
        <taxon>Bacteria</taxon>
        <taxon>Pseudomonadati</taxon>
        <taxon>Pseudomonadota</taxon>
        <taxon>Alphaproteobacteria</taxon>
        <taxon>Hyphomicrobiales</taxon>
        <taxon>Phyllobacteriaceae</taxon>
        <taxon>Mesorhizobium</taxon>
    </lineage>
</organism>
<dbReference type="SMART" id="SM00382">
    <property type="entry name" value="AAA"/>
    <property type="match status" value="1"/>
</dbReference>
<dbReference type="PANTHER" id="PTHR43297">
    <property type="entry name" value="OLIGOPEPTIDE TRANSPORT ATP-BINDING PROTEIN APPD"/>
    <property type="match status" value="1"/>
</dbReference>
<feature type="domain" description="ABC transporter" evidence="8">
    <location>
        <begin position="29"/>
        <end position="274"/>
    </location>
</feature>
<evidence type="ECO:0000256" key="7">
    <source>
        <dbReference type="ARBA" id="ARBA00023136"/>
    </source>
</evidence>
<comment type="caution">
    <text evidence="9">The sequence shown here is derived from an EMBL/GenBank/DDBJ whole genome shotgun (WGS) entry which is preliminary data.</text>
</comment>
<sequence>MLNKSYQNSASLALLPAHGVPPSGTNPAIKIADLTVAFGGVPVLHGVDLIVGKGEAVGIVGESGCGKSVTWRAVLDLLPRSAEVSGEAWLGDLDLVGARPLVLDRVRGGRIAMIFQDPAGALNPVHRIGAQIAEALRLHRGLTGPAARAETRRLLEQVGIADAANRVNAYPHELSGGQNQRVMIAIALAGRPELLVADEPTTALDATVQAQILLLLKKIQQDTGMALVMISHDLAAVAAICDRLCVMYAGRIVEAGSTHTLLTAPEHPYTRDLIGAIPPSCGPRIRLTAIAGAPPQRNLPPGCAYVPRCRDALAACRMVQPQVRQVSAGHSVHCLKAAAER</sequence>
<evidence type="ECO:0000256" key="4">
    <source>
        <dbReference type="ARBA" id="ARBA00022475"/>
    </source>
</evidence>
<dbReference type="Proteomes" id="UP001366503">
    <property type="component" value="Unassembled WGS sequence"/>
</dbReference>
<evidence type="ECO:0000259" key="8">
    <source>
        <dbReference type="PROSITE" id="PS50893"/>
    </source>
</evidence>